<proteinExistence type="predicted"/>
<comment type="caution">
    <text evidence="1">The sequence shown here is derived from an EMBL/GenBank/DDBJ whole genome shotgun (WGS) entry which is preliminary data.</text>
</comment>
<reference evidence="1 2" key="1">
    <citation type="submission" date="2019-04" db="EMBL/GenBank/DDBJ databases">
        <title>High contiguity whole genome sequence and gene annotation resource for two Venturia nashicola isolates.</title>
        <authorList>
            <person name="Prokchorchik M."/>
            <person name="Won K."/>
            <person name="Lee Y."/>
            <person name="Choi E.D."/>
            <person name="Segonzac C."/>
            <person name="Sohn K.H."/>
        </authorList>
    </citation>
    <scope>NUCLEOTIDE SEQUENCE [LARGE SCALE GENOMIC DNA]</scope>
    <source>
        <strain evidence="1 2">PRI2</strain>
    </source>
</reference>
<gene>
    <name evidence="1" type="ORF">E6O75_ATG01708</name>
</gene>
<keyword evidence="2" id="KW-1185">Reference proteome</keyword>
<name>A0A4Z1NS24_9PEZI</name>
<evidence type="ECO:0000313" key="2">
    <source>
        <dbReference type="Proteomes" id="UP000298493"/>
    </source>
</evidence>
<organism evidence="1 2">
    <name type="scientific">Venturia nashicola</name>
    <dbReference type="NCBI Taxonomy" id="86259"/>
    <lineage>
        <taxon>Eukaryota</taxon>
        <taxon>Fungi</taxon>
        <taxon>Dikarya</taxon>
        <taxon>Ascomycota</taxon>
        <taxon>Pezizomycotina</taxon>
        <taxon>Dothideomycetes</taxon>
        <taxon>Pleosporomycetidae</taxon>
        <taxon>Venturiales</taxon>
        <taxon>Venturiaceae</taxon>
        <taxon>Venturia</taxon>
    </lineage>
</organism>
<protein>
    <submittedName>
        <fullName evidence="1">Uncharacterized protein</fullName>
    </submittedName>
</protein>
<dbReference type="AlphaFoldDB" id="A0A4Z1NS24"/>
<evidence type="ECO:0000313" key="1">
    <source>
        <dbReference type="EMBL" id="TID13730.1"/>
    </source>
</evidence>
<dbReference type="EMBL" id="SNSC02000025">
    <property type="protein sequence ID" value="TID13730.1"/>
    <property type="molecule type" value="Genomic_DNA"/>
</dbReference>
<accession>A0A4Z1NS24</accession>
<dbReference type="Proteomes" id="UP000298493">
    <property type="component" value="Unassembled WGS sequence"/>
</dbReference>
<sequence>MNNGINEDLEYSPDIPLPNCYVEFLYPTLDEENGFEYQGPAGHNDEEFGLEEDATGHFALQGEVEDDGPFDLF</sequence>